<dbReference type="Proteomes" id="UP000656042">
    <property type="component" value="Unassembled WGS sequence"/>
</dbReference>
<dbReference type="InterPro" id="IPR038468">
    <property type="entry name" value="MmpS_C"/>
</dbReference>
<keyword evidence="5 8" id="KW-1133">Transmembrane helix</keyword>
<gene>
    <name evidence="9" type="ORF">GCM10012284_28030</name>
</gene>
<keyword evidence="3" id="KW-1003">Cell membrane</keyword>
<comment type="similarity">
    <text evidence="2">Belongs to the MmpS family.</text>
</comment>
<evidence type="ECO:0000256" key="7">
    <source>
        <dbReference type="SAM" id="MobiDB-lite"/>
    </source>
</evidence>
<sequence length="318" mass="32785">MALIGSRRGTDRVPFFRVTVAARQPRPAAPPRRPHRESRLSNQPPPPDPTSPAGPPHEPGSERPAPRPPAPGGGPASGHPWSAPAGDPGNPGGPGPYPPTSAFAVPGQPPAGYPQPPPGGAPPGAYGGPPGYGAPPPPPPRKSNVPLVAVIIAVTVLLCGGTVTAAVIGYQMVRDRVSEAVEPITEPTLPEPGGNPAEPGWPTGLPSDLPGLPTDLPNLPDGNGQPYEVVYEVTGDGPAEIIYTEDVSQTPKRVREVDLPWKVTTTMQGPSMVSVTAIRSGVDSGTIKCRATVDGEEVAQKTREGTFATVSCLKFIVE</sequence>
<proteinExistence type="inferred from homology"/>
<dbReference type="Gene3D" id="2.60.40.2880">
    <property type="entry name" value="MmpS1-5, C-terminal soluble domain"/>
    <property type="match status" value="1"/>
</dbReference>
<dbReference type="AlphaFoldDB" id="A0A8J3C0D5"/>
<dbReference type="EMBL" id="BMMX01000010">
    <property type="protein sequence ID" value="GGK92578.1"/>
    <property type="molecule type" value="Genomic_DNA"/>
</dbReference>
<organism evidence="9 10">
    <name type="scientific">Mangrovihabitans endophyticus</name>
    <dbReference type="NCBI Taxonomy" id="1751298"/>
    <lineage>
        <taxon>Bacteria</taxon>
        <taxon>Bacillati</taxon>
        <taxon>Actinomycetota</taxon>
        <taxon>Actinomycetes</taxon>
        <taxon>Micromonosporales</taxon>
        <taxon>Micromonosporaceae</taxon>
        <taxon>Mangrovihabitans</taxon>
    </lineage>
</organism>
<evidence type="ECO:0000256" key="8">
    <source>
        <dbReference type="SAM" id="Phobius"/>
    </source>
</evidence>
<feature type="transmembrane region" description="Helical" evidence="8">
    <location>
        <begin position="147"/>
        <end position="170"/>
    </location>
</feature>
<dbReference type="InterPro" id="IPR008693">
    <property type="entry name" value="MmpS"/>
</dbReference>
<feature type="compositionally biased region" description="Pro residues" evidence="7">
    <location>
        <begin position="107"/>
        <end position="121"/>
    </location>
</feature>
<evidence type="ECO:0000256" key="6">
    <source>
        <dbReference type="ARBA" id="ARBA00023136"/>
    </source>
</evidence>
<dbReference type="GO" id="GO:0005886">
    <property type="term" value="C:plasma membrane"/>
    <property type="evidence" value="ECO:0007669"/>
    <property type="project" value="UniProtKB-SubCell"/>
</dbReference>
<comment type="subcellular location">
    <subcellularLocation>
        <location evidence="1">Cell membrane</location>
    </subcellularLocation>
</comment>
<name>A0A8J3C0D5_9ACTN</name>
<feature type="compositionally biased region" description="Low complexity" evidence="7">
    <location>
        <begin position="77"/>
        <end position="88"/>
    </location>
</feature>
<evidence type="ECO:0000256" key="2">
    <source>
        <dbReference type="ARBA" id="ARBA00007531"/>
    </source>
</evidence>
<keyword evidence="6 8" id="KW-0472">Membrane</keyword>
<feature type="compositionally biased region" description="Pro residues" evidence="7">
    <location>
        <begin position="43"/>
        <end position="58"/>
    </location>
</feature>
<evidence type="ECO:0008006" key="11">
    <source>
        <dbReference type="Google" id="ProtNLM"/>
    </source>
</evidence>
<accession>A0A8J3C0D5</accession>
<keyword evidence="4 8" id="KW-0812">Transmembrane</keyword>
<reference evidence="9" key="2">
    <citation type="submission" date="2020-09" db="EMBL/GenBank/DDBJ databases">
        <authorList>
            <person name="Sun Q."/>
            <person name="Zhou Y."/>
        </authorList>
    </citation>
    <scope>NUCLEOTIDE SEQUENCE</scope>
    <source>
        <strain evidence="9">CGMCC 4.7299</strain>
    </source>
</reference>
<evidence type="ECO:0000256" key="5">
    <source>
        <dbReference type="ARBA" id="ARBA00022989"/>
    </source>
</evidence>
<reference evidence="9" key="1">
    <citation type="journal article" date="2014" name="Int. J. Syst. Evol. Microbiol.">
        <title>Complete genome sequence of Corynebacterium casei LMG S-19264T (=DSM 44701T), isolated from a smear-ripened cheese.</title>
        <authorList>
            <consortium name="US DOE Joint Genome Institute (JGI-PGF)"/>
            <person name="Walter F."/>
            <person name="Albersmeier A."/>
            <person name="Kalinowski J."/>
            <person name="Ruckert C."/>
        </authorList>
    </citation>
    <scope>NUCLEOTIDE SEQUENCE</scope>
    <source>
        <strain evidence="9">CGMCC 4.7299</strain>
    </source>
</reference>
<feature type="region of interest" description="Disordered" evidence="7">
    <location>
        <begin position="1"/>
        <end position="139"/>
    </location>
</feature>
<evidence type="ECO:0000313" key="9">
    <source>
        <dbReference type="EMBL" id="GGK92578.1"/>
    </source>
</evidence>
<evidence type="ECO:0000313" key="10">
    <source>
        <dbReference type="Proteomes" id="UP000656042"/>
    </source>
</evidence>
<evidence type="ECO:0000256" key="3">
    <source>
        <dbReference type="ARBA" id="ARBA00022475"/>
    </source>
</evidence>
<comment type="caution">
    <text evidence="9">The sequence shown here is derived from an EMBL/GenBank/DDBJ whole genome shotgun (WGS) entry which is preliminary data.</text>
</comment>
<dbReference type="Pfam" id="PF05423">
    <property type="entry name" value="Mycobact_memb"/>
    <property type="match status" value="1"/>
</dbReference>
<protein>
    <recommendedName>
        <fullName evidence="11">MmpS family membrane protein</fullName>
    </recommendedName>
</protein>
<keyword evidence="10" id="KW-1185">Reference proteome</keyword>
<evidence type="ECO:0000256" key="4">
    <source>
        <dbReference type="ARBA" id="ARBA00022692"/>
    </source>
</evidence>
<evidence type="ECO:0000256" key="1">
    <source>
        <dbReference type="ARBA" id="ARBA00004236"/>
    </source>
</evidence>